<organism evidence="5 6">
    <name type="scientific">Prauserella shujinwangii</name>
    <dbReference type="NCBI Taxonomy" id="1453103"/>
    <lineage>
        <taxon>Bacteria</taxon>
        <taxon>Bacillati</taxon>
        <taxon>Actinomycetota</taxon>
        <taxon>Actinomycetes</taxon>
        <taxon>Pseudonocardiales</taxon>
        <taxon>Pseudonocardiaceae</taxon>
        <taxon>Prauserella</taxon>
    </lineage>
</organism>
<evidence type="ECO:0000256" key="1">
    <source>
        <dbReference type="ARBA" id="ARBA00006754"/>
    </source>
</evidence>
<dbReference type="EMBL" id="PVNH01000003">
    <property type="protein sequence ID" value="PRX49355.1"/>
    <property type="molecule type" value="Genomic_DNA"/>
</dbReference>
<accession>A0A2T0LYZ7</accession>
<keyword evidence="6" id="KW-1185">Reference proteome</keyword>
<dbReference type="OrthoDB" id="3170447at2"/>
<dbReference type="Proteomes" id="UP000238362">
    <property type="component" value="Unassembled WGS sequence"/>
</dbReference>
<keyword evidence="5" id="KW-0238">DNA-binding</keyword>
<dbReference type="Pfam" id="PF17853">
    <property type="entry name" value="GGDEF_2"/>
    <property type="match status" value="1"/>
</dbReference>
<dbReference type="RefSeq" id="WP_106178021.1">
    <property type="nucleotide sequence ID" value="NZ_PVNH01000003.1"/>
</dbReference>
<evidence type="ECO:0000313" key="5">
    <source>
        <dbReference type="EMBL" id="PRX49355.1"/>
    </source>
</evidence>
<evidence type="ECO:0000259" key="3">
    <source>
        <dbReference type="Pfam" id="PF13556"/>
    </source>
</evidence>
<dbReference type="AlphaFoldDB" id="A0A2T0LYZ7"/>
<sequence>MLTIRSLVDVGSLGLRVLVPGGPAALDEPLRWLHTTELLDPSTYLRDRELVLTNGLWHDGANAAEFVANVARARGAGIVFGLRRVTPETPPDLVAACGRAGLPLVELAITVPFTELTRRAATELAGERQRALVDTVRRGNDLAAAISRGAGATGVLKVLRRDHHLPLAVIDRMGRVLAADGVEPGAETARRVAEGLKRHPPPLRLELGDGQGEAVLFLVNTLAGADAALVCLAPLDSLGDAEREALTQAAHYLSLEVARTELMRAIESRFAHELLEMILSGSRAQGEVAARLESFGVRPDGPLAVLAVAARGEVPADAALAERVGEFFPAEGTPAVVIGGSQDVVAIFPWAEDADALPALADRLLTAVGRAGSAGATVAGLGGIAEGSRGLRLPLRYARDACQVLRRGAGRRIAHFTDLGSHRLLLGAQDDETRRRFADSVLGPLRAHDAERGSCLEATVRAFLANDGRWAETAARLFVHVNTLRNRLAKVAELTGHDVTTTEGRVDLFLAVEADALGRH</sequence>
<dbReference type="Gene3D" id="1.10.10.2840">
    <property type="entry name" value="PucR C-terminal helix-turn-helix domain"/>
    <property type="match status" value="1"/>
</dbReference>
<name>A0A2T0LYZ7_9PSEU</name>
<dbReference type="InterPro" id="IPR025736">
    <property type="entry name" value="PucR_C-HTH_dom"/>
</dbReference>
<feature type="domain" description="CdaR GGDEF-like" evidence="4">
    <location>
        <begin position="284"/>
        <end position="404"/>
    </location>
</feature>
<evidence type="ECO:0000259" key="4">
    <source>
        <dbReference type="Pfam" id="PF17853"/>
    </source>
</evidence>
<dbReference type="InterPro" id="IPR051448">
    <property type="entry name" value="CdaR-like_regulators"/>
</dbReference>
<comment type="similarity">
    <text evidence="1">Belongs to the CdaR family.</text>
</comment>
<evidence type="ECO:0000259" key="2">
    <source>
        <dbReference type="Pfam" id="PF07905"/>
    </source>
</evidence>
<reference evidence="5 6" key="1">
    <citation type="submission" date="2018-03" db="EMBL/GenBank/DDBJ databases">
        <title>Genomic Encyclopedia of Type Strains, Phase III (KMG-III): the genomes of soil and plant-associated and newly described type strains.</title>
        <authorList>
            <person name="Whitman W."/>
        </authorList>
    </citation>
    <scope>NUCLEOTIDE SEQUENCE [LARGE SCALE GENOMIC DNA]</scope>
    <source>
        <strain evidence="5 6">CGMCC 4.7125</strain>
    </source>
</reference>
<dbReference type="InterPro" id="IPR041522">
    <property type="entry name" value="CdaR_GGDEF"/>
</dbReference>
<comment type="caution">
    <text evidence="5">The sequence shown here is derived from an EMBL/GenBank/DDBJ whole genome shotgun (WGS) entry which is preliminary data.</text>
</comment>
<dbReference type="InterPro" id="IPR012914">
    <property type="entry name" value="PucR_dom"/>
</dbReference>
<dbReference type="Pfam" id="PF13556">
    <property type="entry name" value="HTH_30"/>
    <property type="match status" value="1"/>
</dbReference>
<feature type="domain" description="Purine catabolism PurC-like" evidence="2">
    <location>
        <begin position="19"/>
        <end position="123"/>
    </location>
</feature>
<feature type="domain" description="PucR C-terminal helix-turn-helix" evidence="3">
    <location>
        <begin position="458"/>
        <end position="514"/>
    </location>
</feature>
<dbReference type="PANTHER" id="PTHR33744">
    <property type="entry name" value="CARBOHYDRATE DIACID REGULATOR"/>
    <property type="match status" value="1"/>
</dbReference>
<dbReference type="PANTHER" id="PTHR33744:SF17">
    <property type="entry name" value="CONSERVED PROTEIN"/>
    <property type="match status" value="1"/>
</dbReference>
<dbReference type="GO" id="GO:0003677">
    <property type="term" value="F:DNA binding"/>
    <property type="evidence" value="ECO:0007669"/>
    <property type="project" value="UniProtKB-KW"/>
</dbReference>
<protein>
    <submittedName>
        <fullName evidence="5">DNA-binding PucR family transcriptional regulator</fullName>
    </submittedName>
</protein>
<gene>
    <name evidence="5" type="ORF">B0I33_103390</name>
</gene>
<dbReference type="Pfam" id="PF07905">
    <property type="entry name" value="PucR"/>
    <property type="match status" value="1"/>
</dbReference>
<proteinExistence type="inferred from homology"/>
<dbReference type="InterPro" id="IPR042070">
    <property type="entry name" value="PucR_C-HTH_sf"/>
</dbReference>
<evidence type="ECO:0000313" key="6">
    <source>
        <dbReference type="Proteomes" id="UP000238362"/>
    </source>
</evidence>